<dbReference type="VEuPathDB" id="FungiDB:GGTG_02536"/>
<protein>
    <submittedName>
        <fullName evidence="2 3">Uncharacterized protein</fullName>
    </submittedName>
</protein>
<reference evidence="3" key="4">
    <citation type="journal article" date="2015" name="G3 (Bethesda)">
        <title>Genome sequences of three phytopathogenic species of the Magnaporthaceae family of fungi.</title>
        <authorList>
            <person name="Okagaki L.H."/>
            <person name="Nunes C.C."/>
            <person name="Sailsbery J."/>
            <person name="Clay B."/>
            <person name="Brown D."/>
            <person name="John T."/>
            <person name="Oh Y."/>
            <person name="Young N."/>
            <person name="Fitzgerald M."/>
            <person name="Haas B.J."/>
            <person name="Zeng Q."/>
            <person name="Young S."/>
            <person name="Adiconis X."/>
            <person name="Fan L."/>
            <person name="Levin J.Z."/>
            <person name="Mitchell T.K."/>
            <person name="Okubara P.A."/>
            <person name="Farman M.L."/>
            <person name="Kohn L.M."/>
            <person name="Birren B."/>
            <person name="Ma L.-J."/>
            <person name="Dean R.A."/>
        </authorList>
    </citation>
    <scope>NUCLEOTIDE SEQUENCE</scope>
    <source>
        <strain evidence="3">R3-111a-1</strain>
    </source>
</reference>
<dbReference type="HOGENOM" id="CLU_3050427_0_0_1"/>
<reference evidence="2" key="2">
    <citation type="submission" date="2010-07" db="EMBL/GenBank/DDBJ databases">
        <authorList>
            <consortium name="The Broad Institute Genome Sequencing Platform"/>
            <consortium name="Broad Institute Genome Sequencing Center for Infectious Disease"/>
            <person name="Ma L.-J."/>
            <person name="Dead R."/>
            <person name="Young S."/>
            <person name="Zeng Q."/>
            <person name="Koehrsen M."/>
            <person name="Alvarado L."/>
            <person name="Berlin A."/>
            <person name="Chapman S.B."/>
            <person name="Chen Z."/>
            <person name="Freedman E."/>
            <person name="Gellesch M."/>
            <person name="Goldberg J."/>
            <person name="Griggs A."/>
            <person name="Gujja S."/>
            <person name="Heilman E.R."/>
            <person name="Heiman D."/>
            <person name="Hepburn T."/>
            <person name="Howarth C."/>
            <person name="Jen D."/>
            <person name="Larson L."/>
            <person name="Mehta T."/>
            <person name="Neiman D."/>
            <person name="Pearson M."/>
            <person name="Roberts A."/>
            <person name="Saif S."/>
            <person name="Shea T."/>
            <person name="Shenoy N."/>
            <person name="Sisk P."/>
            <person name="Stolte C."/>
            <person name="Sykes S."/>
            <person name="Walk T."/>
            <person name="White J."/>
            <person name="Yandava C."/>
            <person name="Haas B."/>
            <person name="Nusbaum C."/>
            <person name="Birren B."/>
        </authorList>
    </citation>
    <scope>NUCLEOTIDE SEQUENCE</scope>
    <source>
        <strain evidence="2">R3-111a-1</strain>
    </source>
</reference>
<gene>
    <name evidence="3" type="primary">20342994</name>
    <name evidence="2" type="ORF">GGTG_02536</name>
</gene>
<dbReference type="AlphaFoldDB" id="J3NMN0"/>
<reference evidence="2" key="3">
    <citation type="submission" date="2010-09" db="EMBL/GenBank/DDBJ databases">
        <title>Annotation of Gaeumannomyces graminis var. tritici R3-111a-1.</title>
        <authorList>
            <consortium name="The Broad Institute Genome Sequencing Platform"/>
            <person name="Ma L.-J."/>
            <person name="Dead R."/>
            <person name="Young S.K."/>
            <person name="Zeng Q."/>
            <person name="Gargeya S."/>
            <person name="Fitzgerald M."/>
            <person name="Haas B."/>
            <person name="Abouelleil A."/>
            <person name="Alvarado L."/>
            <person name="Arachchi H.M."/>
            <person name="Berlin A."/>
            <person name="Brown A."/>
            <person name="Chapman S.B."/>
            <person name="Chen Z."/>
            <person name="Dunbar C."/>
            <person name="Freedman E."/>
            <person name="Gearin G."/>
            <person name="Gellesch M."/>
            <person name="Goldberg J."/>
            <person name="Griggs A."/>
            <person name="Gujja S."/>
            <person name="Heiman D."/>
            <person name="Howarth C."/>
            <person name="Larson L."/>
            <person name="Lui A."/>
            <person name="MacDonald P.J.P."/>
            <person name="Mehta T."/>
            <person name="Montmayeur A."/>
            <person name="Murphy C."/>
            <person name="Neiman D."/>
            <person name="Pearson M."/>
            <person name="Priest M."/>
            <person name="Roberts A."/>
            <person name="Saif S."/>
            <person name="Shea T."/>
            <person name="Shenoy N."/>
            <person name="Sisk P."/>
            <person name="Stolte C."/>
            <person name="Sykes S."/>
            <person name="Yandava C."/>
            <person name="Wortman J."/>
            <person name="Nusbaum C."/>
            <person name="Birren B."/>
        </authorList>
    </citation>
    <scope>NUCLEOTIDE SEQUENCE</scope>
    <source>
        <strain evidence="2">R3-111a-1</strain>
    </source>
</reference>
<proteinExistence type="predicted"/>
<feature type="region of interest" description="Disordered" evidence="1">
    <location>
        <begin position="15"/>
        <end position="54"/>
    </location>
</feature>
<name>J3NMN0_GAET3</name>
<accession>J3NMN0</accession>
<dbReference type="Proteomes" id="UP000006039">
    <property type="component" value="Unassembled WGS sequence"/>
</dbReference>
<keyword evidence="4" id="KW-1185">Reference proteome</keyword>
<organism evidence="2">
    <name type="scientific">Gaeumannomyces tritici (strain R3-111a-1)</name>
    <name type="common">Wheat and barley take-all root rot fungus</name>
    <name type="synonym">Gaeumannomyces graminis var. tritici</name>
    <dbReference type="NCBI Taxonomy" id="644352"/>
    <lineage>
        <taxon>Eukaryota</taxon>
        <taxon>Fungi</taxon>
        <taxon>Dikarya</taxon>
        <taxon>Ascomycota</taxon>
        <taxon>Pezizomycotina</taxon>
        <taxon>Sordariomycetes</taxon>
        <taxon>Sordariomycetidae</taxon>
        <taxon>Magnaporthales</taxon>
        <taxon>Magnaporthaceae</taxon>
        <taxon>Gaeumannomyces</taxon>
    </lineage>
</organism>
<dbReference type="RefSeq" id="XP_009218572.1">
    <property type="nucleotide sequence ID" value="XM_009220308.1"/>
</dbReference>
<dbReference type="GeneID" id="20342994"/>
<dbReference type="EMBL" id="GL385395">
    <property type="protein sequence ID" value="EJT82563.1"/>
    <property type="molecule type" value="Genomic_DNA"/>
</dbReference>
<sequence length="54" mass="5824">MPALVDGRGLIKPAIEEQIGSSSREFPSGLLPNGRGTNREAHEGPRAGKRKRID</sequence>
<feature type="compositionally biased region" description="Basic and acidic residues" evidence="1">
    <location>
        <begin position="37"/>
        <end position="46"/>
    </location>
</feature>
<evidence type="ECO:0000313" key="2">
    <source>
        <dbReference type="EMBL" id="EJT82563.1"/>
    </source>
</evidence>
<evidence type="ECO:0000256" key="1">
    <source>
        <dbReference type="SAM" id="MobiDB-lite"/>
    </source>
</evidence>
<evidence type="ECO:0000313" key="4">
    <source>
        <dbReference type="Proteomes" id="UP000006039"/>
    </source>
</evidence>
<evidence type="ECO:0000313" key="3">
    <source>
        <dbReference type="EnsemblFungi" id="EJT82563"/>
    </source>
</evidence>
<reference evidence="3" key="5">
    <citation type="submission" date="2018-04" db="UniProtKB">
        <authorList>
            <consortium name="EnsemblFungi"/>
        </authorList>
    </citation>
    <scope>IDENTIFICATION</scope>
    <source>
        <strain evidence="3">R3-111a-1</strain>
    </source>
</reference>
<dbReference type="EnsemblFungi" id="EJT82563">
    <property type="protein sequence ID" value="EJT82563"/>
    <property type="gene ID" value="GGTG_02536"/>
</dbReference>
<reference evidence="4" key="1">
    <citation type="submission" date="2010-07" db="EMBL/GenBank/DDBJ databases">
        <title>The genome sequence of Gaeumannomyces graminis var. tritici strain R3-111a-1.</title>
        <authorList>
            <consortium name="The Broad Institute Genome Sequencing Platform"/>
            <person name="Ma L.-J."/>
            <person name="Dead R."/>
            <person name="Young S."/>
            <person name="Zeng Q."/>
            <person name="Koehrsen M."/>
            <person name="Alvarado L."/>
            <person name="Berlin A."/>
            <person name="Chapman S.B."/>
            <person name="Chen Z."/>
            <person name="Freedman E."/>
            <person name="Gellesch M."/>
            <person name="Goldberg J."/>
            <person name="Griggs A."/>
            <person name="Gujja S."/>
            <person name="Heilman E.R."/>
            <person name="Heiman D."/>
            <person name="Hepburn T."/>
            <person name="Howarth C."/>
            <person name="Jen D."/>
            <person name="Larson L."/>
            <person name="Mehta T."/>
            <person name="Neiman D."/>
            <person name="Pearson M."/>
            <person name="Roberts A."/>
            <person name="Saif S."/>
            <person name="Shea T."/>
            <person name="Shenoy N."/>
            <person name="Sisk P."/>
            <person name="Stolte C."/>
            <person name="Sykes S."/>
            <person name="Walk T."/>
            <person name="White J."/>
            <person name="Yandava C."/>
            <person name="Haas B."/>
            <person name="Nusbaum C."/>
            <person name="Birren B."/>
        </authorList>
    </citation>
    <scope>NUCLEOTIDE SEQUENCE [LARGE SCALE GENOMIC DNA]</scope>
    <source>
        <strain evidence="4">R3-111a-1</strain>
    </source>
</reference>